<dbReference type="GO" id="GO:0005739">
    <property type="term" value="C:mitochondrion"/>
    <property type="evidence" value="ECO:0007669"/>
    <property type="project" value="TreeGrafter"/>
</dbReference>
<dbReference type="Pfam" id="PF01557">
    <property type="entry name" value="FAA_hydrolase"/>
    <property type="match status" value="1"/>
</dbReference>
<dbReference type="Gene3D" id="3.90.850.10">
    <property type="entry name" value="Fumarylacetoacetase-like, C-terminal domain"/>
    <property type="match status" value="1"/>
</dbReference>
<keyword evidence="8" id="KW-1185">Reference proteome</keyword>
<dbReference type="PANTHER" id="PTHR11820">
    <property type="entry name" value="ACYLPYRUVASE"/>
    <property type="match status" value="1"/>
</dbReference>
<comment type="catalytic activity">
    <reaction evidence="4">
        <text>oxaloacetate = enol-oxaloacetate</text>
        <dbReference type="Rhea" id="RHEA:16021"/>
        <dbReference type="ChEBI" id="CHEBI:16452"/>
        <dbReference type="ChEBI" id="CHEBI:17479"/>
        <dbReference type="EC" id="5.3.2.2"/>
    </reaction>
    <physiologicalReaction direction="right-to-left" evidence="4">
        <dbReference type="Rhea" id="RHEA:16023"/>
    </physiologicalReaction>
</comment>
<comment type="similarity">
    <text evidence="1">Belongs to the FAH family.</text>
</comment>
<gene>
    <name evidence="7" type="ORF">ASIM_LOCUS10178</name>
</gene>
<evidence type="ECO:0000256" key="4">
    <source>
        <dbReference type="ARBA" id="ARBA00044911"/>
    </source>
</evidence>
<dbReference type="PANTHER" id="PTHR11820:SF7">
    <property type="entry name" value="ACYLPYRUVASE FAHD1, MITOCHONDRIAL"/>
    <property type="match status" value="1"/>
</dbReference>
<evidence type="ECO:0000256" key="2">
    <source>
        <dbReference type="ARBA" id="ARBA00022723"/>
    </source>
</evidence>
<reference evidence="7 8" key="2">
    <citation type="submission" date="2018-11" db="EMBL/GenBank/DDBJ databases">
        <authorList>
            <consortium name="Pathogen Informatics"/>
        </authorList>
    </citation>
    <scope>NUCLEOTIDE SEQUENCE [LARGE SCALE GENOMIC DNA]</scope>
</reference>
<dbReference type="EC" id="5.3.2.2" evidence="5"/>
<keyword evidence="2" id="KW-0479">Metal-binding</keyword>
<evidence type="ECO:0000259" key="6">
    <source>
        <dbReference type="Pfam" id="PF01557"/>
    </source>
</evidence>
<dbReference type="OrthoDB" id="411064at2759"/>
<dbReference type="GO" id="GO:0050163">
    <property type="term" value="F:oxaloacetate tautomerase activity"/>
    <property type="evidence" value="ECO:0007669"/>
    <property type="project" value="UniProtKB-EC"/>
</dbReference>
<dbReference type="InterPro" id="IPR036663">
    <property type="entry name" value="Fumarylacetoacetase_C_sf"/>
</dbReference>
<reference evidence="9" key="1">
    <citation type="submission" date="2017-02" db="UniProtKB">
        <authorList>
            <consortium name="WormBaseParasite"/>
        </authorList>
    </citation>
    <scope>IDENTIFICATION</scope>
</reference>
<dbReference type="GO" id="GO:0046872">
    <property type="term" value="F:metal ion binding"/>
    <property type="evidence" value="ECO:0007669"/>
    <property type="project" value="UniProtKB-KW"/>
</dbReference>
<dbReference type="AlphaFoldDB" id="A0A0M3JRS1"/>
<dbReference type="EMBL" id="UYRR01030987">
    <property type="protein sequence ID" value="VDK42478.1"/>
    <property type="molecule type" value="Genomic_DNA"/>
</dbReference>
<evidence type="ECO:0000313" key="9">
    <source>
        <dbReference type="WBParaSite" id="ASIM_0001062001-mRNA-1"/>
    </source>
</evidence>
<dbReference type="WBParaSite" id="ASIM_0001062001-mRNA-1">
    <property type="protein sequence ID" value="ASIM_0001062001-mRNA-1"/>
    <property type="gene ID" value="ASIM_0001062001"/>
</dbReference>
<sequence>MIRSLRPLLSHQSACSLISSTQTPSTLTSWNQSAALHNFPNIGTKIICVGRNYKSLGNLAFKDHAIELGNPLPKKPLLFAKTLNSYVREGEPIVTPRGCEKLHQEVELGVVIGKRAKNVKRDRVFDYIGGYTVALDMTARDFQDEAKAAASPWYLAKSFDTSCAVSKLIVTSQIPDPHNEELFCRINGEEKQRCRTDKMIFSIPVLIEYITELITLEKGDLVLTGTPKGVCRVQPGDAIEFGLEGKIKCTFFVQ</sequence>
<dbReference type="InterPro" id="IPR011234">
    <property type="entry name" value="Fumarylacetoacetase-like_C"/>
</dbReference>
<evidence type="ECO:0000313" key="8">
    <source>
        <dbReference type="Proteomes" id="UP000267096"/>
    </source>
</evidence>
<evidence type="ECO:0000256" key="3">
    <source>
        <dbReference type="ARBA" id="ARBA00042340"/>
    </source>
</evidence>
<dbReference type="Proteomes" id="UP000267096">
    <property type="component" value="Unassembled WGS sequence"/>
</dbReference>
<accession>A0A0M3JRS1</accession>
<protein>
    <recommendedName>
        <fullName evidence="5">oxaloacetate tautomerase</fullName>
        <ecNumber evidence="5">5.3.2.2</ecNumber>
    </recommendedName>
    <alternativeName>
        <fullName evidence="3">Fumarylacetoacetate hydrolase domain-containing protein 1</fullName>
    </alternativeName>
</protein>
<proteinExistence type="inferred from homology"/>
<name>A0A0M3JRS1_ANISI</name>
<organism evidence="9">
    <name type="scientific">Anisakis simplex</name>
    <name type="common">Herring worm</name>
    <dbReference type="NCBI Taxonomy" id="6269"/>
    <lineage>
        <taxon>Eukaryota</taxon>
        <taxon>Metazoa</taxon>
        <taxon>Ecdysozoa</taxon>
        <taxon>Nematoda</taxon>
        <taxon>Chromadorea</taxon>
        <taxon>Rhabditida</taxon>
        <taxon>Spirurina</taxon>
        <taxon>Ascaridomorpha</taxon>
        <taxon>Ascaridoidea</taxon>
        <taxon>Anisakidae</taxon>
        <taxon>Anisakis</taxon>
        <taxon>Anisakis simplex complex</taxon>
    </lineage>
</organism>
<dbReference type="SUPFAM" id="SSF56529">
    <property type="entry name" value="FAH"/>
    <property type="match status" value="1"/>
</dbReference>
<dbReference type="GO" id="GO:0018773">
    <property type="term" value="F:acetylpyruvate hydrolase activity"/>
    <property type="evidence" value="ECO:0007669"/>
    <property type="project" value="TreeGrafter"/>
</dbReference>
<evidence type="ECO:0000256" key="5">
    <source>
        <dbReference type="ARBA" id="ARBA00044973"/>
    </source>
</evidence>
<evidence type="ECO:0000256" key="1">
    <source>
        <dbReference type="ARBA" id="ARBA00010211"/>
    </source>
</evidence>
<feature type="domain" description="Fumarylacetoacetase-like C-terminal" evidence="6">
    <location>
        <begin position="45"/>
        <end position="248"/>
    </location>
</feature>
<evidence type="ECO:0000313" key="7">
    <source>
        <dbReference type="EMBL" id="VDK42478.1"/>
    </source>
</evidence>